<keyword evidence="1" id="KW-1133">Transmembrane helix</keyword>
<dbReference type="RefSeq" id="WP_146923048.1">
    <property type="nucleotide sequence ID" value="NZ_BJUY01000002.1"/>
</dbReference>
<keyword evidence="1" id="KW-0812">Transmembrane</keyword>
<reference evidence="2 3" key="1">
    <citation type="submission" date="2019-07" db="EMBL/GenBank/DDBJ databases">
        <title>Whole genome shotgun sequence of Alkalibacterium kapii NBRC 103247.</title>
        <authorList>
            <person name="Hosoyama A."/>
            <person name="Uohara A."/>
            <person name="Ohji S."/>
            <person name="Ichikawa N."/>
        </authorList>
    </citation>
    <scope>NUCLEOTIDE SEQUENCE [LARGE SCALE GENOMIC DNA]</scope>
    <source>
        <strain evidence="2 3">NBRC 103247</strain>
    </source>
</reference>
<organism evidence="2 3">
    <name type="scientific">Alkalibacterium kapii</name>
    <dbReference type="NCBI Taxonomy" id="426704"/>
    <lineage>
        <taxon>Bacteria</taxon>
        <taxon>Bacillati</taxon>
        <taxon>Bacillota</taxon>
        <taxon>Bacilli</taxon>
        <taxon>Lactobacillales</taxon>
        <taxon>Carnobacteriaceae</taxon>
        <taxon>Alkalibacterium</taxon>
    </lineage>
</organism>
<comment type="caution">
    <text evidence="2">The sequence shown here is derived from an EMBL/GenBank/DDBJ whole genome shotgun (WGS) entry which is preliminary data.</text>
</comment>
<sequence>MINVKIILNIRKITLFHQISKGLIFIQPVIVIVFLVMAVLLAETIMEYSVFISAASALILSIFNKGFTDKGIIPLLTSSLRNMIGYEYKFGQTREWLILVQKKRLKIRFTVTYGQKRENVYYVYFDKKNKEAIESLLHAHQLPVNVEIDR</sequence>
<accession>A0A511AR28</accession>
<name>A0A511AR28_9LACT</name>
<evidence type="ECO:0000256" key="1">
    <source>
        <dbReference type="SAM" id="Phobius"/>
    </source>
</evidence>
<dbReference type="Proteomes" id="UP000321662">
    <property type="component" value="Unassembled WGS sequence"/>
</dbReference>
<gene>
    <name evidence="2" type="ORF">AKA01nite_02770</name>
</gene>
<evidence type="ECO:0000313" key="2">
    <source>
        <dbReference type="EMBL" id="GEK90655.1"/>
    </source>
</evidence>
<keyword evidence="1" id="KW-0472">Membrane</keyword>
<keyword evidence="3" id="KW-1185">Reference proteome</keyword>
<protein>
    <submittedName>
        <fullName evidence="2">Uncharacterized protein</fullName>
    </submittedName>
</protein>
<feature type="transmembrane region" description="Helical" evidence="1">
    <location>
        <begin position="21"/>
        <end position="42"/>
    </location>
</feature>
<evidence type="ECO:0000313" key="3">
    <source>
        <dbReference type="Proteomes" id="UP000321662"/>
    </source>
</evidence>
<proteinExistence type="predicted"/>
<dbReference type="AlphaFoldDB" id="A0A511AR28"/>
<feature type="transmembrane region" description="Helical" evidence="1">
    <location>
        <begin position="48"/>
        <end position="67"/>
    </location>
</feature>
<dbReference type="OrthoDB" id="2168733at2"/>
<dbReference type="EMBL" id="BJUY01000002">
    <property type="protein sequence ID" value="GEK90655.1"/>
    <property type="molecule type" value="Genomic_DNA"/>
</dbReference>